<dbReference type="AlphaFoldDB" id="A0AAV1JR51"/>
<dbReference type="Proteomes" id="UP001497472">
    <property type="component" value="Unassembled WGS sequence"/>
</dbReference>
<evidence type="ECO:0000313" key="3">
    <source>
        <dbReference type="Proteomes" id="UP001497472"/>
    </source>
</evidence>
<reference evidence="2 3" key="1">
    <citation type="submission" date="2023-11" db="EMBL/GenBank/DDBJ databases">
        <authorList>
            <person name="Okamura Y."/>
        </authorList>
    </citation>
    <scope>NUCLEOTIDE SEQUENCE [LARGE SCALE GENOMIC DNA]</scope>
</reference>
<proteinExistence type="predicted"/>
<gene>
    <name evidence="2" type="ORF">LNINA_LOCUS10842</name>
</gene>
<accession>A0AAV1JR51</accession>
<name>A0AAV1JR51_9NEOP</name>
<comment type="caution">
    <text evidence="2">The sequence shown here is derived from an EMBL/GenBank/DDBJ whole genome shotgun (WGS) entry which is preliminary data.</text>
</comment>
<keyword evidence="1" id="KW-0812">Transmembrane</keyword>
<evidence type="ECO:0000256" key="1">
    <source>
        <dbReference type="SAM" id="Phobius"/>
    </source>
</evidence>
<keyword evidence="1" id="KW-1133">Transmembrane helix</keyword>
<keyword evidence="3" id="KW-1185">Reference proteome</keyword>
<protein>
    <submittedName>
        <fullName evidence="2">Uncharacterized protein</fullName>
    </submittedName>
</protein>
<feature type="transmembrane region" description="Helical" evidence="1">
    <location>
        <begin position="124"/>
        <end position="144"/>
    </location>
</feature>
<organism evidence="2 3">
    <name type="scientific">Leptosia nina</name>
    <dbReference type="NCBI Taxonomy" id="320188"/>
    <lineage>
        <taxon>Eukaryota</taxon>
        <taxon>Metazoa</taxon>
        <taxon>Ecdysozoa</taxon>
        <taxon>Arthropoda</taxon>
        <taxon>Hexapoda</taxon>
        <taxon>Insecta</taxon>
        <taxon>Pterygota</taxon>
        <taxon>Neoptera</taxon>
        <taxon>Endopterygota</taxon>
        <taxon>Lepidoptera</taxon>
        <taxon>Glossata</taxon>
        <taxon>Ditrysia</taxon>
        <taxon>Papilionoidea</taxon>
        <taxon>Pieridae</taxon>
        <taxon>Pierinae</taxon>
        <taxon>Leptosia</taxon>
    </lineage>
</organism>
<dbReference type="EMBL" id="CAVLEF010000132">
    <property type="protein sequence ID" value="CAK1551730.1"/>
    <property type="molecule type" value="Genomic_DNA"/>
</dbReference>
<evidence type="ECO:0000313" key="2">
    <source>
        <dbReference type="EMBL" id="CAK1551730.1"/>
    </source>
</evidence>
<sequence>MSTEDFQVQDIYRYSRKSYKPCVINPQSSECRRENDVVSESPISEVITNGPDVARCSSCGNDSEGEIANILHKKCPVIALAQQQLQRVLDETDKLLADNTQCCRSTYDFLCLCRDALLNQNRCLCFLIILAVVSFFLGLLFGAASCGVHLRKFNSPILSCIDNYFLIDKQREDKYAAIVTGGRHSARDAFRRDKAGGAIVPASAHVSSAPVGPTALFTP</sequence>
<keyword evidence="1" id="KW-0472">Membrane</keyword>